<reference evidence="1 2" key="1">
    <citation type="journal article" date="2017" name="Curr. Biol.">
        <title>Genome architecture and evolution of a unichromosomal asexual nematode.</title>
        <authorList>
            <person name="Fradin H."/>
            <person name="Zegar C."/>
            <person name="Gutwein M."/>
            <person name="Lucas J."/>
            <person name="Kovtun M."/>
            <person name="Corcoran D."/>
            <person name="Baugh L.R."/>
            <person name="Kiontke K."/>
            <person name="Gunsalus K."/>
            <person name="Fitch D.H."/>
            <person name="Piano F."/>
        </authorList>
    </citation>
    <scope>NUCLEOTIDE SEQUENCE [LARGE SCALE GENOMIC DNA]</scope>
    <source>
        <strain evidence="1">PF1309</strain>
    </source>
</reference>
<dbReference type="AlphaFoldDB" id="A0A2A2K2C9"/>
<evidence type="ECO:0000313" key="2">
    <source>
        <dbReference type="Proteomes" id="UP000218231"/>
    </source>
</evidence>
<dbReference type="EMBL" id="LIAE01009820">
    <property type="protein sequence ID" value="PAV68084.1"/>
    <property type="molecule type" value="Genomic_DNA"/>
</dbReference>
<gene>
    <name evidence="1" type="ORF">WR25_24992</name>
</gene>
<proteinExistence type="predicted"/>
<keyword evidence="2" id="KW-1185">Reference proteome</keyword>
<protein>
    <submittedName>
        <fullName evidence="1">Uncharacterized protein</fullName>
    </submittedName>
</protein>
<dbReference type="Proteomes" id="UP000218231">
    <property type="component" value="Unassembled WGS sequence"/>
</dbReference>
<organism evidence="1 2">
    <name type="scientific">Diploscapter pachys</name>
    <dbReference type="NCBI Taxonomy" id="2018661"/>
    <lineage>
        <taxon>Eukaryota</taxon>
        <taxon>Metazoa</taxon>
        <taxon>Ecdysozoa</taxon>
        <taxon>Nematoda</taxon>
        <taxon>Chromadorea</taxon>
        <taxon>Rhabditida</taxon>
        <taxon>Rhabditina</taxon>
        <taxon>Rhabditomorpha</taxon>
        <taxon>Rhabditoidea</taxon>
        <taxon>Rhabditidae</taxon>
        <taxon>Diploscapter</taxon>
    </lineage>
</organism>
<name>A0A2A2K2C9_9BILA</name>
<comment type="caution">
    <text evidence="1">The sequence shown here is derived from an EMBL/GenBank/DDBJ whole genome shotgun (WGS) entry which is preliminary data.</text>
</comment>
<accession>A0A2A2K2C9</accession>
<sequence>MAMRDELLGTVKSKAVAGAFGGHRDPVAMLGAFVDRQRGDRVARDDAGEPAVRLRAALQRLDRRDRGGEEGGGGQVAPDLFQHHARFDMAQAQAALRLGHQHAVQAHFGKLLPQVARKAGGVVRVAKRAQVADGRMFGDEVLRRIAQHRLFVIEVEGHFDLSKAISLWERVG</sequence>
<evidence type="ECO:0000313" key="1">
    <source>
        <dbReference type="EMBL" id="PAV68084.1"/>
    </source>
</evidence>